<evidence type="ECO:0000256" key="3">
    <source>
        <dbReference type="SAM" id="MobiDB-lite"/>
    </source>
</evidence>
<dbReference type="PANTHER" id="PTHR15454:SF56">
    <property type="entry name" value="PROTEIN PHOSPHATASE 1 REGULATORY SUBUNIT 7-RELATED"/>
    <property type="match status" value="1"/>
</dbReference>
<dbReference type="SUPFAM" id="SSF52058">
    <property type="entry name" value="L domain-like"/>
    <property type="match status" value="1"/>
</dbReference>
<dbReference type="AlphaFoldDB" id="A0A4V4H444"/>
<dbReference type="SMART" id="SM00365">
    <property type="entry name" value="LRR_SD22"/>
    <property type="match status" value="9"/>
</dbReference>
<dbReference type="InterPro" id="IPR001611">
    <property type="entry name" value="Leu-rich_rpt"/>
</dbReference>
<evidence type="ECO:0000256" key="2">
    <source>
        <dbReference type="ARBA" id="ARBA00022737"/>
    </source>
</evidence>
<keyword evidence="4" id="KW-0812">Transmembrane</keyword>
<dbReference type="Gene3D" id="3.80.10.10">
    <property type="entry name" value="Ribonuclease Inhibitor"/>
    <property type="match status" value="4"/>
</dbReference>
<comment type="caution">
    <text evidence="5">The sequence shown here is derived from an EMBL/GenBank/DDBJ whole genome shotgun (WGS) entry which is preliminary data.</text>
</comment>
<dbReference type="InterPro" id="IPR025875">
    <property type="entry name" value="Leu-rich_rpt_4"/>
</dbReference>
<dbReference type="InterPro" id="IPR032675">
    <property type="entry name" value="LRR_dom_sf"/>
</dbReference>
<dbReference type="FunFam" id="3.80.10.10:FF:000579">
    <property type="entry name" value="Protein phosphatase 1 regulatory subunit 7"/>
    <property type="match status" value="1"/>
</dbReference>
<dbReference type="Proteomes" id="UP000317650">
    <property type="component" value="Chromosome 6"/>
</dbReference>
<feature type="region of interest" description="Disordered" evidence="3">
    <location>
        <begin position="1"/>
        <end position="29"/>
    </location>
</feature>
<evidence type="ECO:0000256" key="4">
    <source>
        <dbReference type="SAM" id="Phobius"/>
    </source>
</evidence>
<evidence type="ECO:0000256" key="1">
    <source>
        <dbReference type="ARBA" id="ARBA00022614"/>
    </source>
</evidence>
<dbReference type="FunFam" id="3.80.10.10:FF:000326">
    <property type="entry name" value="Protein phosphatase 1 regulatory inhibitor subunit PPP1R7 homolog"/>
    <property type="match status" value="1"/>
</dbReference>
<name>A0A4V4H444_MUSBA</name>
<proteinExistence type="predicted"/>
<keyword evidence="4" id="KW-1133">Transmembrane helix</keyword>
<dbReference type="PROSITE" id="PS51450">
    <property type="entry name" value="LRR"/>
    <property type="match status" value="5"/>
</dbReference>
<dbReference type="GO" id="GO:0005737">
    <property type="term" value="C:cytoplasm"/>
    <property type="evidence" value="ECO:0007669"/>
    <property type="project" value="TreeGrafter"/>
</dbReference>
<feature type="transmembrane region" description="Helical" evidence="4">
    <location>
        <begin position="288"/>
        <end position="306"/>
    </location>
</feature>
<keyword evidence="4" id="KW-0472">Membrane</keyword>
<accession>A0A4V4H444</accession>
<gene>
    <name evidence="5" type="ORF">C4D60_Mb06t23780</name>
</gene>
<dbReference type="PANTHER" id="PTHR15454">
    <property type="entry name" value="NISCHARIN RELATED"/>
    <property type="match status" value="1"/>
</dbReference>
<organism evidence="5 6">
    <name type="scientific">Musa balbisiana</name>
    <name type="common">Banana</name>
    <dbReference type="NCBI Taxonomy" id="52838"/>
    <lineage>
        <taxon>Eukaryota</taxon>
        <taxon>Viridiplantae</taxon>
        <taxon>Streptophyta</taxon>
        <taxon>Embryophyta</taxon>
        <taxon>Tracheophyta</taxon>
        <taxon>Spermatophyta</taxon>
        <taxon>Magnoliopsida</taxon>
        <taxon>Liliopsida</taxon>
        <taxon>Zingiberales</taxon>
        <taxon>Musaceae</taxon>
        <taxon>Musa</taxon>
    </lineage>
</organism>
<dbReference type="EMBL" id="PYDT01000009">
    <property type="protein sequence ID" value="THU50766.1"/>
    <property type="molecule type" value="Genomic_DNA"/>
</dbReference>
<feature type="compositionally biased region" description="Basic and acidic residues" evidence="3">
    <location>
        <begin position="1"/>
        <end position="10"/>
    </location>
</feature>
<dbReference type="InterPro" id="IPR003591">
    <property type="entry name" value="Leu-rich_rpt_typical-subtyp"/>
</dbReference>
<evidence type="ECO:0000313" key="6">
    <source>
        <dbReference type="Proteomes" id="UP000317650"/>
    </source>
</evidence>
<protein>
    <recommendedName>
        <fullName evidence="7">Protein phosphatase 1 regulatory subunit 7</fullName>
    </recommendedName>
</protein>
<sequence length="375" mass="42528">MEESLRRDADEPLGIGGGGGRPSAGDEQVAEEAELQGRCLDLTSFQLHDLSEVDIPDDLVELDLTTNRLSRLDPRVGLLSQLRKLSLRQNLFDDDGVEPISRWNVIAGLHELVLRDNKLRKIPDVSIFKSLLVFDVSFNEISSLNGLSNVANTLKELYVSKNEVNKMEELEHLHSLQILELGSNRLRVMENLETLTNLQELWLGRNRIRMVNLCGLKCIRKISLQSNRLTSMMGFQECIALEELYLSHNGIQKMEGLSTLQNLRVLDISSNKLTAISDIEKLTRHGGLFFWIIYSSVVFCLLHAFLNMPCRLEDLWLNDNQIPSLKGIDLAVSGSREKLTTIYLERNPCATSSEYSTTLRQIFPNLQQLDSDIFM</sequence>
<keyword evidence="2" id="KW-0677">Repeat</keyword>
<evidence type="ECO:0000313" key="5">
    <source>
        <dbReference type="EMBL" id="THU50766.1"/>
    </source>
</evidence>
<evidence type="ECO:0008006" key="7">
    <source>
        <dbReference type="Google" id="ProtNLM"/>
    </source>
</evidence>
<reference evidence="5 6" key="1">
    <citation type="journal article" date="2019" name="Nat. Plants">
        <title>Genome sequencing of Musa balbisiana reveals subgenome evolution and function divergence in polyploid bananas.</title>
        <authorList>
            <person name="Yao X."/>
        </authorList>
    </citation>
    <scope>NUCLEOTIDE SEQUENCE [LARGE SCALE GENOMIC DNA]</scope>
    <source>
        <strain evidence="6">cv. DH-PKW</strain>
        <tissue evidence="5">Leaves</tissue>
    </source>
</reference>
<dbReference type="Pfam" id="PF12799">
    <property type="entry name" value="LRR_4"/>
    <property type="match status" value="1"/>
</dbReference>
<dbReference type="STRING" id="52838.A0A4V4H444"/>
<keyword evidence="1" id="KW-0433">Leucine-rich repeat</keyword>
<dbReference type="PRINTS" id="PR00019">
    <property type="entry name" value="LEURICHRPT"/>
</dbReference>
<keyword evidence="6" id="KW-1185">Reference proteome</keyword>
<dbReference type="SMART" id="SM00369">
    <property type="entry name" value="LRR_TYP"/>
    <property type="match status" value="5"/>
</dbReference>